<dbReference type="SUPFAM" id="SSF52743">
    <property type="entry name" value="Subtilisin-like"/>
    <property type="match status" value="1"/>
</dbReference>
<reference evidence="13 14" key="1">
    <citation type="submission" date="2014-04" db="EMBL/GenBank/DDBJ databases">
        <authorList>
            <consortium name="DOE Joint Genome Institute"/>
            <person name="Kuo A."/>
            <person name="Martino E."/>
            <person name="Perotto S."/>
            <person name="Kohler A."/>
            <person name="Nagy L.G."/>
            <person name="Floudas D."/>
            <person name="Copeland A."/>
            <person name="Barry K.W."/>
            <person name="Cichocki N."/>
            <person name="Veneault-Fourrey C."/>
            <person name="LaButti K."/>
            <person name="Lindquist E.A."/>
            <person name="Lipzen A."/>
            <person name="Lundell T."/>
            <person name="Morin E."/>
            <person name="Murat C."/>
            <person name="Sun H."/>
            <person name="Tunlid A."/>
            <person name="Henrissat B."/>
            <person name="Grigoriev I.V."/>
            <person name="Hibbett D.S."/>
            <person name="Martin F."/>
            <person name="Nordberg H.P."/>
            <person name="Cantor M.N."/>
            <person name="Hua S.X."/>
        </authorList>
    </citation>
    <scope>NUCLEOTIDE SEQUENCE [LARGE SCALE GENOMIC DNA]</scope>
    <source>
        <strain evidence="13 14">Zn</strain>
    </source>
</reference>
<dbReference type="PROSITE" id="PS51892">
    <property type="entry name" value="SUBTILASE"/>
    <property type="match status" value="1"/>
</dbReference>
<keyword evidence="4 7" id="KW-0378">Hydrolase</keyword>
<keyword evidence="5 7" id="KW-0720">Serine protease</keyword>
<feature type="signal peptide" evidence="10">
    <location>
        <begin position="1"/>
        <end position="18"/>
    </location>
</feature>
<dbReference type="OrthoDB" id="10256524at2759"/>
<dbReference type="EMBL" id="KN832874">
    <property type="protein sequence ID" value="KIN03294.1"/>
    <property type="molecule type" value="Genomic_DNA"/>
</dbReference>
<dbReference type="Proteomes" id="UP000054321">
    <property type="component" value="Unassembled WGS sequence"/>
</dbReference>
<evidence type="ECO:0000256" key="6">
    <source>
        <dbReference type="PIRSR" id="PIRSR615500-1"/>
    </source>
</evidence>
<dbReference type="InterPro" id="IPR034187">
    <property type="entry name" value="Peptidases_S8_5"/>
</dbReference>
<dbReference type="InParanoid" id="A0A0C3CWC8"/>
<dbReference type="PROSITE" id="PS00136">
    <property type="entry name" value="SUBTILASE_ASP"/>
    <property type="match status" value="1"/>
</dbReference>
<dbReference type="InterPro" id="IPR015500">
    <property type="entry name" value="Peptidase_S8_subtilisin-rel"/>
</dbReference>
<dbReference type="PROSITE" id="PS00138">
    <property type="entry name" value="SUBTILASE_SER"/>
    <property type="match status" value="1"/>
</dbReference>
<evidence type="ECO:0000256" key="9">
    <source>
        <dbReference type="SAM" id="MobiDB-lite"/>
    </source>
</evidence>
<dbReference type="GO" id="GO:0016020">
    <property type="term" value="C:membrane"/>
    <property type="evidence" value="ECO:0007669"/>
    <property type="project" value="InterPro"/>
</dbReference>
<feature type="active site" description="Charge relay system" evidence="6 7">
    <location>
        <position position="173"/>
    </location>
</feature>
<feature type="domain" description="Peptidase S8/S53" evidence="11">
    <location>
        <begin position="164"/>
        <end position="592"/>
    </location>
</feature>
<accession>A0A0C3CWC8</accession>
<evidence type="ECO:0008006" key="15">
    <source>
        <dbReference type="Google" id="ProtNLM"/>
    </source>
</evidence>
<dbReference type="InterPro" id="IPR000209">
    <property type="entry name" value="Peptidase_S8/S53_dom"/>
</dbReference>
<dbReference type="Pfam" id="PF06280">
    <property type="entry name" value="fn3_5"/>
    <property type="match status" value="1"/>
</dbReference>
<feature type="region of interest" description="Disordered" evidence="9">
    <location>
        <begin position="108"/>
        <end position="146"/>
    </location>
</feature>
<evidence type="ECO:0000259" key="11">
    <source>
        <dbReference type="Pfam" id="PF00082"/>
    </source>
</evidence>
<evidence type="ECO:0000313" key="13">
    <source>
        <dbReference type="EMBL" id="KIN03294.1"/>
    </source>
</evidence>
<dbReference type="Gene3D" id="3.40.50.200">
    <property type="entry name" value="Peptidase S8/S53 domain"/>
    <property type="match status" value="2"/>
</dbReference>
<evidence type="ECO:0000256" key="1">
    <source>
        <dbReference type="ARBA" id="ARBA00011073"/>
    </source>
</evidence>
<dbReference type="InterPro" id="IPR023827">
    <property type="entry name" value="Peptidase_S8_Asp-AS"/>
</dbReference>
<keyword evidence="14" id="KW-1185">Reference proteome</keyword>
<feature type="chain" id="PRO_5002162890" description="Peptidase S8/S53 domain-containing protein" evidence="10">
    <location>
        <begin position="19"/>
        <end position="948"/>
    </location>
</feature>
<dbReference type="STRING" id="913774.A0A0C3CWC8"/>
<dbReference type="InterPro" id="IPR010435">
    <property type="entry name" value="C5a/SBT2-like_Fn3"/>
</dbReference>
<dbReference type="InterPro" id="IPR051048">
    <property type="entry name" value="Peptidase_S8/S53_subtilisin"/>
</dbReference>
<evidence type="ECO:0000256" key="10">
    <source>
        <dbReference type="SAM" id="SignalP"/>
    </source>
</evidence>
<feature type="domain" description="C5a peptidase/Subtilisin-like protease SBT2-like Fn3-like" evidence="12">
    <location>
        <begin position="626"/>
        <end position="742"/>
    </location>
</feature>
<dbReference type="PANTHER" id="PTHR43399:SF4">
    <property type="entry name" value="CELL WALL-ASSOCIATED PROTEASE"/>
    <property type="match status" value="1"/>
</dbReference>
<dbReference type="GO" id="GO:0006508">
    <property type="term" value="P:proteolysis"/>
    <property type="evidence" value="ECO:0007669"/>
    <property type="project" value="UniProtKB-KW"/>
</dbReference>
<dbReference type="PANTHER" id="PTHR43399">
    <property type="entry name" value="SUBTILISIN-RELATED"/>
    <property type="match status" value="1"/>
</dbReference>
<feature type="compositionally biased region" description="Low complexity" evidence="9">
    <location>
        <begin position="126"/>
        <end position="135"/>
    </location>
</feature>
<organism evidence="13 14">
    <name type="scientific">Oidiodendron maius (strain Zn)</name>
    <dbReference type="NCBI Taxonomy" id="913774"/>
    <lineage>
        <taxon>Eukaryota</taxon>
        <taxon>Fungi</taxon>
        <taxon>Dikarya</taxon>
        <taxon>Ascomycota</taxon>
        <taxon>Pezizomycotina</taxon>
        <taxon>Leotiomycetes</taxon>
        <taxon>Leotiomycetes incertae sedis</taxon>
        <taxon>Myxotrichaceae</taxon>
        <taxon>Oidiodendron</taxon>
    </lineage>
</organism>
<sequence length="948" mass="101958">MKLKCTFGLLALAGRVASLTVTTNQQSSSNSNTTEVPNAFIIELQPDFYSSLPPKERFARTAVASDVNYQVRHEYSSNDYFLGLSVLFNKPVDLASLRQTAGVKNAWPVSRVSRPQPFGSRESRTKSASSSSNTTLPNLRGSARVNQPLDMGNVRRLHDQGIRGKGVLVALIDTGVDYRHPALGGGFGPGHKIALGYDFVGDDYDGTNTPVPGEDPLVTCPGGGHGSHTTGIVAMEDPDNQGFGLIGVAPEATIAVYRVFGCSGSVTNDVLIAAMLRAAQDGAIVLSMSIGEYDVWEEINVFDPIVSRLAQNGTVVVAAVGNFGTAGLYSTSTPAISVDALSVGSIENEIYPTLYAAHNDKNEPLHYISVFPLSQKDRMDVFQLGTGLGIPINATVASGCYDPAWDAAANMSVNWNTTILLVSLTPNCGPVWSGPAPELGVTTILVYIEDEEELIAIPESGQQPEILYLDYNNSQILRHSIGQMSPGQTYGLRFDGERASDALNPYGGSLDVFSSFGPTVELSLQPKIAAPGGSILSTWPLEEGGYDILSGTSMAVPFVAGSYALLKSQYPELTVSQLVARLQTTCSPVLEHNSTLLASTAQQGAGLVNAYAAVMADSTITPSELSLRDSTKPAPQNITIRNDSKSQKKYILSHDPAAYFRTFTDYLAGNPGDLNTDGTVIPEPVFASADFSITSLTLKPGHSATIQVQITPPAELYPFSYPVYAGFVTISTDRFAYSIPYVGVPYNRSEVGPIAHNITTTIPYNSPSILSLNGTSDSIFDAYQSKPNIDAYTWSTNNSLQVAPLLRVDILLPSRIIRLELVPANTSFVPDLYGFDPKVHIEYQATPQPLLSGFLGVPTYGVILEYTIDTPENKSPATVQPTFYHFVSFLLGLPKLTNDEDVSYNISSGDYRPLCRALRLNGNKTDAADYQSWLGPVIRAKIPKEEFP</sequence>
<feature type="active site" description="Charge relay system" evidence="6 7">
    <location>
        <position position="553"/>
    </location>
</feature>
<evidence type="ECO:0000256" key="8">
    <source>
        <dbReference type="RuleBase" id="RU003355"/>
    </source>
</evidence>
<evidence type="ECO:0000259" key="12">
    <source>
        <dbReference type="Pfam" id="PF06280"/>
    </source>
</evidence>
<keyword evidence="3 10" id="KW-0732">Signal</keyword>
<gene>
    <name evidence="13" type="ORF">OIDMADRAFT_119807</name>
</gene>
<protein>
    <recommendedName>
        <fullName evidence="15">Peptidase S8/S53 domain-containing protein</fullName>
    </recommendedName>
</protein>
<feature type="active site" description="Charge relay system" evidence="6 7">
    <location>
        <position position="225"/>
    </location>
</feature>
<name>A0A0C3CWC8_OIDMZ</name>
<dbReference type="CDD" id="cd07489">
    <property type="entry name" value="Peptidases_S8_5"/>
    <property type="match status" value="1"/>
</dbReference>
<dbReference type="InterPro" id="IPR036852">
    <property type="entry name" value="Peptidase_S8/S53_dom_sf"/>
</dbReference>
<dbReference type="Pfam" id="PF00082">
    <property type="entry name" value="Peptidase_S8"/>
    <property type="match status" value="1"/>
</dbReference>
<dbReference type="PRINTS" id="PR00723">
    <property type="entry name" value="SUBTILISIN"/>
</dbReference>
<evidence type="ECO:0000256" key="2">
    <source>
        <dbReference type="ARBA" id="ARBA00022670"/>
    </source>
</evidence>
<evidence type="ECO:0000256" key="4">
    <source>
        <dbReference type="ARBA" id="ARBA00022801"/>
    </source>
</evidence>
<evidence type="ECO:0000256" key="5">
    <source>
        <dbReference type="ARBA" id="ARBA00022825"/>
    </source>
</evidence>
<proteinExistence type="inferred from homology"/>
<evidence type="ECO:0000256" key="3">
    <source>
        <dbReference type="ARBA" id="ARBA00022729"/>
    </source>
</evidence>
<reference evidence="14" key="2">
    <citation type="submission" date="2015-01" db="EMBL/GenBank/DDBJ databases">
        <title>Evolutionary Origins and Diversification of the Mycorrhizal Mutualists.</title>
        <authorList>
            <consortium name="DOE Joint Genome Institute"/>
            <consortium name="Mycorrhizal Genomics Consortium"/>
            <person name="Kohler A."/>
            <person name="Kuo A."/>
            <person name="Nagy L.G."/>
            <person name="Floudas D."/>
            <person name="Copeland A."/>
            <person name="Barry K.W."/>
            <person name="Cichocki N."/>
            <person name="Veneault-Fourrey C."/>
            <person name="LaButti K."/>
            <person name="Lindquist E.A."/>
            <person name="Lipzen A."/>
            <person name="Lundell T."/>
            <person name="Morin E."/>
            <person name="Murat C."/>
            <person name="Riley R."/>
            <person name="Ohm R."/>
            <person name="Sun H."/>
            <person name="Tunlid A."/>
            <person name="Henrissat B."/>
            <person name="Grigoriev I.V."/>
            <person name="Hibbett D.S."/>
            <person name="Martin F."/>
        </authorList>
    </citation>
    <scope>NUCLEOTIDE SEQUENCE [LARGE SCALE GENOMIC DNA]</scope>
    <source>
        <strain evidence="14">Zn</strain>
    </source>
</reference>
<dbReference type="HOGENOM" id="CLU_003559_3_1_1"/>
<evidence type="ECO:0000313" key="14">
    <source>
        <dbReference type="Proteomes" id="UP000054321"/>
    </source>
</evidence>
<evidence type="ECO:0000256" key="7">
    <source>
        <dbReference type="PROSITE-ProRule" id="PRU01240"/>
    </source>
</evidence>
<dbReference type="InterPro" id="IPR023828">
    <property type="entry name" value="Peptidase_S8_Ser-AS"/>
</dbReference>
<dbReference type="AlphaFoldDB" id="A0A0C3CWC8"/>
<keyword evidence="2 7" id="KW-0645">Protease</keyword>
<dbReference type="GO" id="GO:0004252">
    <property type="term" value="F:serine-type endopeptidase activity"/>
    <property type="evidence" value="ECO:0007669"/>
    <property type="project" value="UniProtKB-UniRule"/>
</dbReference>
<comment type="similarity">
    <text evidence="1 7 8">Belongs to the peptidase S8 family.</text>
</comment>